<dbReference type="GO" id="GO:0003677">
    <property type="term" value="F:DNA binding"/>
    <property type="evidence" value="ECO:0007669"/>
    <property type="project" value="UniProtKB-KW"/>
</dbReference>
<dbReference type="PANTHER" id="PTHR33841:SF5">
    <property type="entry name" value="DNA METHYLASE (MODIFICATION METHYLASE) (METHYLTRANSFERASE)-RELATED"/>
    <property type="match status" value="1"/>
</dbReference>
<dbReference type="CDD" id="cd17291">
    <property type="entry name" value="RMtype1_S_MgeORF438P-TRD-CR_like"/>
    <property type="match status" value="1"/>
</dbReference>
<keyword evidence="5" id="KW-0808">Transferase</keyword>
<comment type="similarity">
    <text evidence="2">Belongs to the type-I restriction system S methylase family.</text>
</comment>
<dbReference type="InterPro" id="IPR044946">
    <property type="entry name" value="Restrct_endonuc_typeI_TRD_sf"/>
</dbReference>
<evidence type="ECO:0000259" key="10">
    <source>
        <dbReference type="Pfam" id="PF01420"/>
    </source>
</evidence>
<comment type="catalytic activity">
    <reaction evidence="9">
        <text>a 2'-deoxyadenosine in DNA + S-adenosyl-L-methionine = an N(6)-methyl-2'-deoxyadenosine in DNA + S-adenosyl-L-homocysteine + H(+)</text>
        <dbReference type="Rhea" id="RHEA:15197"/>
        <dbReference type="Rhea" id="RHEA-COMP:12418"/>
        <dbReference type="Rhea" id="RHEA-COMP:12419"/>
        <dbReference type="ChEBI" id="CHEBI:15378"/>
        <dbReference type="ChEBI" id="CHEBI:57856"/>
        <dbReference type="ChEBI" id="CHEBI:59789"/>
        <dbReference type="ChEBI" id="CHEBI:90615"/>
        <dbReference type="ChEBI" id="CHEBI:90616"/>
        <dbReference type="EC" id="2.1.1.72"/>
    </reaction>
</comment>
<evidence type="ECO:0000313" key="13">
    <source>
        <dbReference type="EMBL" id="KFL96312.1"/>
    </source>
</evidence>
<keyword evidence="8" id="KW-0238">DNA-binding</keyword>
<keyword evidence="4" id="KW-0489">Methyltransferase</keyword>
<dbReference type="AlphaFoldDB" id="A0AB34NY09"/>
<dbReference type="Gene3D" id="3.40.50.150">
    <property type="entry name" value="Vaccinia Virus protein VP39"/>
    <property type="match status" value="1"/>
</dbReference>
<dbReference type="EC" id="2.1.1.72" evidence="3"/>
<evidence type="ECO:0000259" key="11">
    <source>
        <dbReference type="Pfam" id="PF07669"/>
    </source>
</evidence>
<evidence type="ECO:0000256" key="3">
    <source>
        <dbReference type="ARBA" id="ARBA00011900"/>
    </source>
</evidence>
<dbReference type="RefSeq" id="WP_080723628.1">
    <property type="nucleotide sequence ID" value="NZ_KN050677.1"/>
</dbReference>
<evidence type="ECO:0000256" key="5">
    <source>
        <dbReference type="ARBA" id="ARBA00022679"/>
    </source>
</evidence>
<evidence type="ECO:0000256" key="8">
    <source>
        <dbReference type="ARBA" id="ARBA00023125"/>
    </source>
</evidence>
<feature type="domain" description="Type I restriction modification DNA specificity" evidence="10">
    <location>
        <begin position="1107"/>
        <end position="1248"/>
    </location>
</feature>
<dbReference type="PRINTS" id="PR00507">
    <property type="entry name" value="N12N6MTFRASE"/>
</dbReference>
<dbReference type="Pfam" id="PF07669">
    <property type="entry name" value="Eco57I"/>
    <property type="match status" value="1"/>
</dbReference>
<evidence type="ECO:0000259" key="12">
    <source>
        <dbReference type="Pfam" id="PF13588"/>
    </source>
</evidence>
<dbReference type="GO" id="GO:0009307">
    <property type="term" value="P:DNA restriction-modification system"/>
    <property type="evidence" value="ECO:0007669"/>
    <property type="project" value="UniProtKB-KW"/>
</dbReference>
<dbReference type="PROSITE" id="PS00092">
    <property type="entry name" value="N6_MTASE"/>
    <property type="match status" value="1"/>
</dbReference>
<feature type="domain" description="Type I restriction enzyme R protein N-terminal" evidence="12">
    <location>
        <begin position="84"/>
        <end position="165"/>
    </location>
</feature>
<evidence type="ECO:0000256" key="1">
    <source>
        <dbReference type="ARBA" id="ARBA00006594"/>
    </source>
</evidence>
<feature type="domain" description="Type I restriction modification DNA specificity" evidence="10">
    <location>
        <begin position="900"/>
        <end position="1015"/>
    </location>
</feature>
<dbReference type="InterPro" id="IPR002052">
    <property type="entry name" value="DNA_methylase_N6_adenine_CS"/>
</dbReference>
<organism evidence="13 14">
    <name type="scientific">Lactobacillus gasseri SV-16A-US</name>
    <dbReference type="NCBI Taxonomy" id="575604"/>
    <lineage>
        <taxon>Bacteria</taxon>
        <taxon>Bacillati</taxon>
        <taxon>Bacillota</taxon>
        <taxon>Bacilli</taxon>
        <taxon>Lactobacillales</taxon>
        <taxon>Lactobacillaceae</taxon>
        <taxon>Lactobacillus</taxon>
    </lineage>
</organism>
<evidence type="ECO:0000256" key="2">
    <source>
        <dbReference type="ARBA" id="ARBA00010923"/>
    </source>
</evidence>
<dbReference type="Gene3D" id="1.10.287.1120">
    <property type="entry name" value="Bipartite methylase S protein"/>
    <property type="match status" value="1"/>
</dbReference>
<keyword evidence="6" id="KW-0949">S-adenosyl-L-methionine</keyword>
<evidence type="ECO:0000256" key="6">
    <source>
        <dbReference type="ARBA" id="ARBA00022691"/>
    </source>
</evidence>
<dbReference type="InterPro" id="IPR029063">
    <property type="entry name" value="SAM-dependent_MTases_sf"/>
</dbReference>
<dbReference type="SUPFAM" id="SSF53335">
    <property type="entry name" value="S-adenosyl-L-methionine-dependent methyltransferases"/>
    <property type="match status" value="1"/>
</dbReference>
<sequence>MSINKDLLKEQLLILGFTPVDGEVNVYSRKLIFNNKVVDTVTVDFNAKSTGQINWGNPKTVGRLTSSDLSKPEYMVQLYWYIRLVESGYSPENIAIEQPVQLGHKDGFIDLVVFTPDDKPFMALDAKNYGTEANKYTKALKASQGQVASYYRFSTNLEYIGVISAKIEHNSVEPSSYIVSTTQWKKYGSPEEYTKTLENNLTLPNVFRIAPNAVPYNEKNYLLKPTDLIDLNEDTASQMFHGFLTILRKHGISDKTNAFNKVLNLFIAKIVDEFNTPDDKALSFQNYMGGENEPLETLYTRIENLYSQGLRDFIKIYIDTDKDINKIKQILNIEGINDESELVHRIEHLLSKVNADFQFKDVYDNQTYIDNLNILKELVDLIAPYKLKYAKKQQFLGDFFESILSNGFKQEAGQFFTPVPLAHFIVSSLPLPQRTKTIISDESSRQLLPRMIDFACGSGHFITEYMDEMQKIIETTDLKQLSKKQQQNFKQFKDNPFAWSNHYVYGLDIDYRLVKTSKVSSFLNGDGDAIIRRANGLASFSTSDYSEALHSENHEKMNQVFDILIANPPYHVDEFKSELPNLEEDFELGKLITNNSSEIEALFIERASQLLKTDGLMGIILPSAILDTENNIYVEARKMLLKRFEIVAIMKNPNKATFSATKVETVTIFGKRRNDDNVLKIEKQIRKALNNGPVNDITLNHRENCISTYIDHVFGKEFTLQDYTNLLAGKYEGEDTIVDNYKKEYKRLKDSKISFSDYIKNKEIENILFYVLTDNKSIIIQTPTNSMSESLQLLGYKFSDRRGQEGIHSRFKNYSIEDSTLLYGTKDKYLDYLVKNAFLNKFEDNNINDSLKPFYRIKKLNELIAFKAKVKSYKIMLAKALTGNITDYGNEKTIPLHKIAILKNGTSITSSKIKHGNIPVIAGGREPAYYHNEENRSEPTITVSQSGAYAGFVSYHDKPIFASDCFTITAKPNSGYSTLDLYYLLKKKQKQIYSFATGSIQKHVYAKDMEDFKVPDKGQELQVVNNLIAGFESEVQRQRQSENELTELQQSLFSDIDKVYKNSQKVDQSISMLEDNELVKVMGGKRIPKEYDRAPFPTCHYYPGVKDFENFTINLKTSDCIDDVVFEKIKRYVLKENDVFVSAAGTIGKVGMAPKVKGGTISLTENAHRIRVIDQTKLIPRFLMYILKSQNIQNAMNSLVTKTGTPKLSIESLKNIEIPILKITEQQELIKKWDQLNTKINDIYSQININ</sequence>
<dbReference type="Proteomes" id="UP000030761">
    <property type="component" value="Unassembled WGS sequence"/>
</dbReference>
<dbReference type="Gene3D" id="3.90.220.20">
    <property type="entry name" value="DNA methylase specificity domains"/>
    <property type="match status" value="2"/>
</dbReference>
<evidence type="ECO:0000256" key="7">
    <source>
        <dbReference type="ARBA" id="ARBA00022747"/>
    </source>
</evidence>
<dbReference type="Pfam" id="PF13588">
    <property type="entry name" value="HSDR_N_2"/>
    <property type="match status" value="1"/>
</dbReference>
<dbReference type="GO" id="GO:0032259">
    <property type="term" value="P:methylation"/>
    <property type="evidence" value="ECO:0007669"/>
    <property type="project" value="UniProtKB-KW"/>
</dbReference>
<dbReference type="PANTHER" id="PTHR33841">
    <property type="entry name" value="DNA METHYLTRANSFERASE YEEA-RELATED"/>
    <property type="match status" value="1"/>
</dbReference>
<dbReference type="InterPro" id="IPR000055">
    <property type="entry name" value="Restrct_endonuc_typeI_TRD"/>
</dbReference>
<evidence type="ECO:0000256" key="9">
    <source>
        <dbReference type="ARBA" id="ARBA00047942"/>
    </source>
</evidence>
<dbReference type="GO" id="GO:0009007">
    <property type="term" value="F:site-specific DNA-methyltransferase (adenine-specific) activity"/>
    <property type="evidence" value="ECO:0007669"/>
    <property type="project" value="UniProtKB-EC"/>
</dbReference>
<feature type="domain" description="Type II methyltransferase M.TaqI-like" evidence="11">
    <location>
        <begin position="504"/>
        <end position="652"/>
    </location>
</feature>
<name>A0AB34NY09_LACGS</name>
<evidence type="ECO:0000256" key="4">
    <source>
        <dbReference type="ARBA" id="ARBA00022603"/>
    </source>
</evidence>
<accession>A0AB34NY09</accession>
<proteinExistence type="inferred from homology"/>
<keyword evidence="7" id="KW-0680">Restriction system</keyword>
<dbReference type="SUPFAM" id="SSF116734">
    <property type="entry name" value="DNA methylase specificity domain"/>
    <property type="match status" value="2"/>
</dbReference>
<dbReference type="EMBL" id="KN050677">
    <property type="protein sequence ID" value="KFL96312.1"/>
    <property type="molecule type" value="Genomic_DNA"/>
</dbReference>
<dbReference type="InterPro" id="IPR029464">
    <property type="entry name" value="HSDR_N"/>
</dbReference>
<protein>
    <recommendedName>
        <fullName evidence="3">site-specific DNA-methyltransferase (adenine-specific)</fullName>
        <ecNumber evidence="3">2.1.1.72</ecNumber>
    </recommendedName>
</protein>
<dbReference type="InterPro" id="IPR050953">
    <property type="entry name" value="N4_N6_ade-DNA_methylase"/>
</dbReference>
<evidence type="ECO:0000313" key="14">
    <source>
        <dbReference type="Proteomes" id="UP000030761"/>
    </source>
</evidence>
<dbReference type="InterPro" id="IPR011639">
    <property type="entry name" value="MethylTrfase_TaqI-like_dom"/>
</dbReference>
<reference evidence="13 14" key="1">
    <citation type="submission" date="2010-03" db="EMBL/GenBank/DDBJ databases">
        <title>The Genome Sequence of Lactobacillus gasseri strain SV-16A-US.</title>
        <authorList>
            <consortium name="The Broad Institute Genome Sequencing Platform"/>
            <person name="Ward D."/>
            <person name="Earl A."/>
            <person name="Feldgarden M."/>
            <person name="Gevers D."/>
            <person name="Young S.K."/>
            <person name="Zeng Q."/>
            <person name="Koehrsen M."/>
            <person name="Alvarado L."/>
            <person name="Berlin A."/>
            <person name="Bochicchio J."/>
            <person name="Borenstein D."/>
            <person name="Chapman S.B."/>
            <person name="Chen Z."/>
            <person name="Engels R."/>
            <person name="Freedman E."/>
            <person name="Gellesch M."/>
            <person name="Goldberg J."/>
            <person name="Griggs A."/>
            <person name="Gujja S."/>
            <person name="Heilman E."/>
            <person name="Heiman D."/>
            <person name="Hepburn T."/>
            <person name="Howarth C."/>
            <person name="Jen D."/>
            <person name="Larson L."/>
            <person name="Mehta T."/>
            <person name="Park D."/>
            <person name="Pearson M."/>
            <person name="Roberts A."/>
            <person name="Saif S."/>
            <person name="Shea T."/>
            <person name="Shenoy N."/>
            <person name="Sisk P."/>
            <person name="Stolte C."/>
            <person name="Sykes S."/>
            <person name="Thomson T."/>
            <person name="Walk T."/>
            <person name="White J."/>
            <person name="Yandava C."/>
            <person name="Liu Y."/>
            <person name="Xu Q."/>
            <person name="Haas B."/>
            <person name="Nusbaum C."/>
            <person name="Birren B."/>
        </authorList>
    </citation>
    <scope>NUCLEOTIDE SEQUENCE [LARGE SCALE GENOMIC DNA]</scope>
    <source>
        <strain evidence="13 14">SV-16A-US</strain>
    </source>
</reference>
<comment type="similarity">
    <text evidence="1">Belongs to the N(4)/N(6)-methyltransferase family.</text>
</comment>
<gene>
    <name evidence="13" type="ORF">HMPREF5175_01825</name>
</gene>
<dbReference type="Pfam" id="PF01420">
    <property type="entry name" value="Methylase_S"/>
    <property type="match status" value="2"/>
</dbReference>